<feature type="chain" id="PRO_5021311448" evidence="1">
    <location>
        <begin position="22"/>
        <end position="118"/>
    </location>
</feature>
<gene>
    <name evidence="2" type="ORF">AVEN_198839_1</name>
</gene>
<dbReference type="AlphaFoldDB" id="A0A4Y2JCZ0"/>
<dbReference type="Proteomes" id="UP000499080">
    <property type="component" value="Unassembled WGS sequence"/>
</dbReference>
<name>A0A4Y2JCZ0_ARAVE</name>
<accession>A0A4Y2JCZ0</accession>
<evidence type="ECO:0000256" key="1">
    <source>
        <dbReference type="SAM" id="SignalP"/>
    </source>
</evidence>
<keyword evidence="1" id="KW-0732">Signal</keyword>
<keyword evidence="3" id="KW-1185">Reference proteome</keyword>
<comment type="caution">
    <text evidence="2">The sequence shown here is derived from an EMBL/GenBank/DDBJ whole genome shotgun (WGS) entry which is preliminary data.</text>
</comment>
<evidence type="ECO:0000313" key="3">
    <source>
        <dbReference type="Proteomes" id="UP000499080"/>
    </source>
</evidence>
<reference evidence="2 3" key="1">
    <citation type="journal article" date="2019" name="Sci. Rep.">
        <title>Orb-weaving spider Araneus ventricosus genome elucidates the spidroin gene catalogue.</title>
        <authorList>
            <person name="Kono N."/>
            <person name="Nakamura H."/>
            <person name="Ohtoshi R."/>
            <person name="Moran D.A.P."/>
            <person name="Shinohara A."/>
            <person name="Yoshida Y."/>
            <person name="Fujiwara M."/>
            <person name="Mori M."/>
            <person name="Tomita M."/>
            <person name="Arakawa K."/>
        </authorList>
    </citation>
    <scope>NUCLEOTIDE SEQUENCE [LARGE SCALE GENOMIC DNA]</scope>
</reference>
<organism evidence="2 3">
    <name type="scientific">Araneus ventricosus</name>
    <name type="common">Orbweaver spider</name>
    <name type="synonym">Epeira ventricosa</name>
    <dbReference type="NCBI Taxonomy" id="182803"/>
    <lineage>
        <taxon>Eukaryota</taxon>
        <taxon>Metazoa</taxon>
        <taxon>Ecdysozoa</taxon>
        <taxon>Arthropoda</taxon>
        <taxon>Chelicerata</taxon>
        <taxon>Arachnida</taxon>
        <taxon>Araneae</taxon>
        <taxon>Araneomorphae</taxon>
        <taxon>Entelegynae</taxon>
        <taxon>Araneoidea</taxon>
        <taxon>Araneidae</taxon>
        <taxon>Araneus</taxon>
    </lineage>
</organism>
<evidence type="ECO:0000313" key="2">
    <source>
        <dbReference type="EMBL" id="GBM88171.1"/>
    </source>
</evidence>
<proteinExistence type="predicted"/>
<feature type="signal peptide" evidence="1">
    <location>
        <begin position="1"/>
        <end position="21"/>
    </location>
</feature>
<protein>
    <submittedName>
        <fullName evidence="2">Uncharacterized protein</fullName>
    </submittedName>
</protein>
<dbReference type="EMBL" id="BGPR01003440">
    <property type="protein sequence ID" value="GBM88171.1"/>
    <property type="molecule type" value="Genomic_DNA"/>
</dbReference>
<sequence length="118" mass="13347">MYALNESVPLLLVIKLFSCVSDFVAPLATPLRIGSASIEYWDLQICLQISKRRTLFEDGQNLQRRTVLAKGRPLFHLIYSVIKTLNQCTTLVLGISMQLTYLITENVGPETYENAEQP</sequence>